<evidence type="ECO:0000313" key="2">
    <source>
        <dbReference type="Proteomes" id="UP000243978"/>
    </source>
</evidence>
<reference evidence="1 2" key="1">
    <citation type="submission" date="2018-04" db="EMBL/GenBank/DDBJ databases">
        <title>Genomic Encyclopedia of Archaeal and Bacterial Type Strains, Phase II (KMG-II): from individual species to whole genera.</title>
        <authorList>
            <person name="Goeker M."/>
        </authorList>
    </citation>
    <scope>NUCLEOTIDE SEQUENCE [LARGE SCALE GENOMIC DNA]</scope>
    <source>
        <strain evidence="1 2">DSM 100977</strain>
    </source>
</reference>
<dbReference type="Proteomes" id="UP000243978">
    <property type="component" value="Unassembled WGS sequence"/>
</dbReference>
<protein>
    <recommendedName>
        <fullName evidence="3">Circularly permuted ATP-grasp superfamily protein</fullName>
    </recommendedName>
</protein>
<keyword evidence="2" id="KW-1185">Reference proteome</keyword>
<sequence length="458" mass="51317">MNETLSPANRIDGNRDIAICSELASFMPCRFSPAPMPISEETIRRFRILGRLLMQFYMAQNKLYLESLDGKAPEWVAKYVDNGKPEEIVRLGRAKAFRGALPPIIRPDVLISNGRFAICELDSVPGGFGLTARLAECYQRAGHKIVGDIPINEGFLKAVRSTKLGPATSVVIVVSDESHDYRDEMIWLADRLRGEGHSVHVAHPRDLSYTEDGASFMVDTRRVSADIVYRFMELFDHQQISKWELLTFLARGKRLKLTPPPKPHLEEKLWFALLHHPALEAHWRNHLGDDTYAGLCEVIPQTWIMDPAPLPPYATIPGLEIDRAPVQSWSELHSLSQKQRQFVIKPSGFSPDAWGSRGVIVGHDVSREVWQSKINEALTSFPAPTSILQRYAAPDRIELSASKSPGCIEVIEGRARITPYYFAIDGEAVLSNILVTHCSLEKKKIHGMSDAVMTVCGM</sequence>
<evidence type="ECO:0000313" key="1">
    <source>
        <dbReference type="EMBL" id="PTX56816.1"/>
    </source>
</evidence>
<gene>
    <name evidence="1" type="ORF">C8N43_1481</name>
</gene>
<comment type="caution">
    <text evidence="1">The sequence shown here is derived from an EMBL/GenBank/DDBJ whole genome shotgun (WGS) entry which is preliminary data.</text>
</comment>
<name>A0A2T6BL84_9RHOB</name>
<proteinExistence type="predicted"/>
<dbReference type="OrthoDB" id="4149048at2"/>
<dbReference type="RefSeq" id="WP_107844976.1">
    <property type="nucleotide sequence ID" value="NZ_QBKS01000001.1"/>
</dbReference>
<evidence type="ECO:0008006" key="3">
    <source>
        <dbReference type="Google" id="ProtNLM"/>
    </source>
</evidence>
<accession>A0A2T6BL84</accession>
<organism evidence="1 2">
    <name type="scientific">Litoreibacter ponti</name>
    <dbReference type="NCBI Taxonomy" id="1510457"/>
    <lineage>
        <taxon>Bacteria</taxon>
        <taxon>Pseudomonadati</taxon>
        <taxon>Pseudomonadota</taxon>
        <taxon>Alphaproteobacteria</taxon>
        <taxon>Rhodobacterales</taxon>
        <taxon>Roseobacteraceae</taxon>
        <taxon>Litoreibacter</taxon>
    </lineage>
</organism>
<dbReference type="EMBL" id="QBKS01000001">
    <property type="protein sequence ID" value="PTX56816.1"/>
    <property type="molecule type" value="Genomic_DNA"/>
</dbReference>
<dbReference type="AlphaFoldDB" id="A0A2T6BL84"/>